<dbReference type="AlphaFoldDB" id="A0A1I4CHP6"/>
<feature type="domain" description="Glycine-rich" evidence="2">
    <location>
        <begin position="237"/>
        <end position="505"/>
    </location>
</feature>
<dbReference type="Pfam" id="PF21722">
    <property type="entry name" value="Gly_rich_2"/>
    <property type="match status" value="1"/>
</dbReference>
<dbReference type="Proteomes" id="UP000198804">
    <property type="component" value="Unassembled WGS sequence"/>
</dbReference>
<feature type="region of interest" description="Disordered" evidence="1">
    <location>
        <begin position="256"/>
        <end position="276"/>
    </location>
</feature>
<feature type="region of interest" description="Disordered" evidence="1">
    <location>
        <begin position="477"/>
        <end position="508"/>
    </location>
</feature>
<accession>A0A1I4CHP6</accession>
<dbReference type="InterPro" id="IPR049304">
    <property type="entry name" value="Gly_rich_dom"/>
</dbReference>
<evidence type="ECO:0000256" key="1">
    <source>
        <dbReference type="SAM" id="MobiDB-lite"/>
    </source>
</evidence>
<protein>
    <recommendedName>
        <fullName evidence="2">Glycine-rich domain-containing protein</fullName>
    </recommendedName>
</protein>
<sequence>MADTTPSLALPLIAAGQAQKHVTHNEALALLDALVQLAVIDKDLAAPPTSPAEGDRYIVAADPSGAWAGWAGRIARYQDGAWLSRMPRPGWLAFVADEAELYSFVGGAWVAFRSTFTTLQNLTRLGLGTSADAQNPFAAKLNKALWTALATGEGGTGDLRYTLNKQAAGNVLSLLLQTGFSGRAEIGLVGSDNLGLRVSPDGATWLPVFSVERTTGAATFDKGTLREEVAVVTATGPWTKPSWAREVTCIAIGGGGGGGSGRRGAGGSVRTGGGGGGAGGLAEETFLASELAATLSIEIGAGGLGGAAVAADNANGNPGGQGGASRVVSNGLGILAASGGLGGQGGSTGSAGGGLAGSAFTMDIGGSGNGASSSGSGGTAPQAANGYRAGAGGGAGGGLTSGDTPSPGGFSGYGYLIGNGRVTPISAGGNAPGGNGSVGAAKSWQRGFGGGGGGGAGGNAAGTVAGGNGGIGAAAGGPGGGGGASTNGAASGAGADGGRGEVWIVSRG</sequence>
<dbReference type="Pfam" id="PF10983">
    <property type="entry name" value="DUF2793"/>
    <property type="match status" value="1"/>
</dbReference>
<dbReference type="STRING" id="414703.SAMN04488125_104173"/>
<name>A0A1I4CHP6_9HYPH</name>
<proteinExistence type="predicted"/>
<evidence type="ECO:0000259" key="2">
    <source>
        <dbReference type="Pfam" id="PF21722"/>
    </source>
</evidence>
<evidence type="ECO:0000313" key="4">
    <source>
        <dbReference type="Proteomes" id="UP000198804"/>
    </source>
</evidence>
<reference evidence="4" key="1">
    <citation type="submission" date="2016-10" db="EMBL/GenBank/DDBJ databases">
        <authorList>
            <person name="Varghese N."/>
            <person name="Submissions S."/>
        </authorList>
    </citation>
    <scope>NUCLEOTIDE SEQUENCE [LARGE SCALE GENOMIC DNA]</scope>
    <source>
        <strain evidence="4">CGMCC 1.6474</strain>
    </source>
</reference>
<dbReference type="RefSeq" id="WP_280142584.1">
    <property type="nucleotide sequence ID" value="NZ_FOSV01000004.1"/>
</dbReference>
<dbReference type="InterPro" id="IPR021251">
    <property type="entry name" value="DUF2793"/>
</dbReference>
<dbReference type="EMBL" id="FOSV01000004">
    <property type="protein sequence ID" value="SFK79491.1"/>
    <property type="molecule type" value="Genomic_DNA"/>
</dbReference>
<gene>
    <name evidence="3" type="ORF">SAMN04488125_104173</name>
</gene>
<evidence type="ECO:0000313" key="3">
    <source>
        <dbReference type="EMBL" id="SFK79491.1"/>
    </source>
</evidence>
<keyword evidence="4" id="KW-1185">Reference proteome</keyword>
<organism evidence="3 4">
    <name type="scientific">Methylorubrum salsuginis</name>
    <dbReference type="NCBI Taxonomy" id="414703"/>
    <lineage>
        <taxon>Bacteria</taxon>
        <taxon>Pseudomonadati</taxon>
        <taxon>Pseudomonadota</taxon>
        <taxon>Alphaproteobacteria</taxon>
        <taxon>Hyphomicrobiales</taxon>
        <taxon>Methylobacteriaceae</taxon>
        <taxon>Methylorubrum</taxon>
    </lineage>
</organism>